<reference evidence="1" key="1">
    <citation type="submission" date="2014-09" db="EMBL/GenBank/DDBJ databases">
        <authorList>
            <person name="Magalhaes I.L.F."/>
            <person name="Oliveira U."/>
            <person name="Santos F.R."/>
            <person name="Vidigal T.H.D.A."/>
            <person name="Brescovit A.D."/>
            <person name="Santos A.J."/>
        </authorList>
    </citation>
    <scope>NUCLEOTIDE SEQUENCE</scope>
    <source>
        <tissue evidence="1">Shoot tissue taken approximately 20 cm above the soil surface</tissue>
    </source>
</reference>
<organism evidence="1">
    <name type="scientific">Arundo donax</name>
    <name type="common">Giant reed</name>
    <name type="synonym">Donax arundinaceus</name>
    <dbReference type="NCBI Taxonomy" id="35708"/>
    <lineage>
        <taxon>Eukaryota</taxon>
        <taxon>Viridiplantae</taxon>
        <taxon>Streptophyta</taxon>
        <taxon>Embryophyta</taxon>
        <taxon>Tracheophyta</taxon>
        <taxon>Spermatophyta</taxon>
        <taxon>Magnoliopsida</taxon>
        <taxon>Liliopsida</taxon>
        <taxon>Poales</taxon>
        <taxon>Poaceae</taxon>
        <taxon>PACMAD clade</taxon>
        <taxon>Arundinoideae</taxon>
        <taxon>Arundineae</taxon>
        <taxon>Arundo</taxon>
    </lineage>
</organism>
<sequence length="44" mass="4973">MVIPEILYILAGISTAAINITIEHPVQYWHCDIFLALVNEFKTA</sequence>
<accession>A0A0A9FCM6</accession>
<proteinExistence type="predicted"/>
<evidence type="ECO:0000313" key="1">
    <source>
        <dbReference type="EMBL" id="JAE10780.1"/>
    </source>
</evidence>
<dbReference type="AlphaFoldDB" id="A0A0A9FCM6"/>
<dbReference type="EMBL" id="GBRH01187116">
    <property type="protein sequence ID" value="JAE10780.1"/>
    <property type="molecule type" value="Transcribed_RNA"/>
</dbReference>
<reference evidence="1" key="2">
    <citation type="journal article" date="2015" name="Data Brief">
        <title>Shoot transcriptome of the giant reed, Arundo donax.</title>
        <authorList>
            <person name="Barrero R.A."/>
            <person name="Guerrero F.D."/>
            <person name="Moolhuijzen P."/>
            <person name="Goolsby J.A."/>
            <person name="Tidwell J."/>
            <person name="Bellgard S.E."/>
            <person name="Bellgard M.I."/>
        </authorList>
    </citation>
    <scope>NUCLEOTIDE SEQUENCE</scope>
    <source>
        <tissue evidence="1">Shoot tissue taken approximately 20 cm above the soil surface</tissue>
    </source>
</reference>
<protein>
    <submittedName>
        <fullName evidence="1">Uncharacterized protein</fullName>
    </submittedName>
</protein>
<name>A0A0A9FCM6_ARUDO</name>